<sequence>MEVPGTSSGRDSLAMLSLPGVIVDTIRPLPASDPDCTGVGGLRRYKTKLPCWFPCMHSSTVNGADLQLGTDAPDDWLSPRRLKPDVAVKIIGVYSLRIDFSYISPRYEKSRGVKSHLALRYVTFREVILGSTQDDVNGE</sequence>
<dbReference type="EMBL" id="BGZK01000583">
    <property type="protein sequence ID" value="GBP51545.1"/>
    <property type="molecule type" value="Genomic_DNA"/>
</dbReference>
<comment type="caution">
    <text evidence="1">The sequence shown here is derived from an EMBL/GenBank/DDBJ whole genome shotgun (WGS) entry which is preliminary data.</text>
</comment>
<dbReference type="AlphaFoldDB" id="A0A4C1WN51"/>
<evidence type="ECO:0000313" key="2">
    <source>
        <dbReference type="Proteomes" id="UP000299102"/>
    </source>
</evidence>
<proteinExistence type="predicted"/>
<organism evidence="1 2">
    <name type="scientific">Eumeta variegata</name>
    <name type="common">Bagworm moth</name>
    <name type="synonym">Eumeta japonica</name>
    <dbReference type="NCBI Taxonomy" id="151549"/>
    <lineage>
        <taxon>Eukaryota</taxon>
        <taxon>Metazoa</taxon>
        <taxon>Ecdysozoa</taxon>
        <taxon>Arthropoda</taxon>
        <taxon>Hexapoda</taxon>
        <taxon>Insecta</taxon>
        <taxon>Pterygota</taxon>
        <taxon>Neoptera</taxon>
        <taxon>Endopterygota</taxon>
        <taxon>Lepidoptera</taxon>
        <taxon>Glossata</taxon>
        <taxon>Ditrysia</taxon>
        <taxon>Tineoidea</taxon>
        <taxon>Psychidae</taxon>
        <taxon>Oiketicinae</taxon>
        <taxon>Eumeta</taxon>
    </lineage>
</organism>
<name>A0A4C1WN51_EUMVA</name>
<keyword evidence="2" id="KW-1185">Reference proteome</keyword>
<evidence type="ECO:0000313" key="1">
    <source>
        <dbReference type="EMBL" id="GBP51545.1"/>
    </source>
</evidence>
<accession>A0A4C1WN51</accession>
<gene>
    <name evidence="1" type="ORF">EVAR_34431_1</name>
</gene>
<dbReference type="Proteomes" id="UP000299102">
    <property type="component" value="Unassembled WGS sequence"/>
</dbReference>
<protein>
    <submittedName>
        <fullName evidence="1">Uncharacterized protein</fullName>
    </submittedName>
</protein>
<reference evidence="1 2" key="1">
    <citation type="journal article" date="2019" name="Commun. Biol.">
        <title>The bagworm genome reveals a unique fibroin gene that provides high tensile strength.</title>
        <authorList>
            <person name="Kono N."/>
            <person name="Nakamura H."/>
            <person name="Ohtoshi R."/>
            <person name="Tomita M."/>
            <person name="Numata K."/>
            <person name="Arakawa K."/>
        </authorList>
    </citation>
    <scope>NUCLEOTIDE SEQUENCE [LARGE SCALE GENOMIC DNA]</scope>
</reference>